<organism evidence="2 3">
    <name type="scientific">Morchella conica CCBAS932</name>
    <dbReference type="NCBI Taxonomy" id="1392247"/>
    <lineage>
        <taxon>Eukaryota</taxon>
        <taxon>Fungi</taxon>
        <taxon>Dikarya</taxon>
        <taxon>Ascomycota</taxon>
        <taxon>Pezizomycotina</taxon>
        <taxon>Pezizomycetes</taxon>
        <taxon>Pezizales</taxon>
        <taxon>Morchellaceae</taxon>
        <taxon>Morchella</taxon>
    </lineage>
</organism>
<feature type="region of interest" description="Disordered" evidence="1">
    <location>
        <begin position="82"/>
        <end position="139"/>
    </location>
</feature>
<evidence type="ECO:0000256" key="1">
    <source>
        <dbReference type="SAM" id="MobiDB-lite"/>
    </source>
</evidence>
<feature type="compositionally biased region" description="Basic residues" evidence="1">
    <location>
        <begin position="107"/>
        <end position="116"/>
    </location>
</feature>
<proteinExistence type="predicted"/>
<dbReference type="AlphaFoldDB" id="A0A3N4KLP1"/>
<protein>
    <submittedName>
        <fullName evidence="2">Uncharacterized protein</fullName>
    </submittedName>
</protein>
<reference evidence="2 3" key="1">
    <citation type="journal article" date="2018" name="Nat. Ecol. Evol.">
        <title>Pezizomycetes genomes reveal the molecular basis of ectomycorrhizal truffle lifestyle.</title>
        <authorList>
            <person name="Murat C."/>
            <person name="Payen T."/>
            <person name="Noel B."/>
            <person name="Kuo A."/>
            <person name="Morin E."/>
            <person name="Chen J."/>
            <person name="Kohler A."/>
            <person name="Krizsan K."/>
            <person name="Balestrini R."/>
            <person name="Da Silva C."/>
            <person name="Montanini B."/>
            <person name="Hainaut M."/>
            <person name="Levati E."/>
            <person name="Barry K.W."/>
            <person name="Belfiori B."/>
            <person name="Cichocki N."/>
            <person name="Clum A."/>
            <person name="Dockter R.B."/>
            <person name="Fauchery L."/>
            <person name="Guy J."/>
            <person name="Iotti M."/>
            <person name="Le Tacon F."/>
            <person name="Lindquist E.A."/>
            <person name="Lipzen A."/>
            <person name="Malagnac F."/>
            <person name="Mello A."/>
            <person name="Molinier V."/>
            <person name="Miyauchi S."/>
            <person name="Poulain J."/>
            <person name="Riccioni C."/>
            <person name="Rubini A."/>
            <person name="Sitrit Y."/>
            <person name="Splivallo R."/>
            <person name="Traeger S."/>
            <person name="Wang M."/>
            <person name="Zifcakova L."/>
            <person name="Wipf D."/>
            <person name="Zambonelli A."/>
            <person name="Paolocci F."/>
            <person name="Nowrousian M."/>
            <person name="Ottonello S."/>
            <person name="Baldrian P."/>
            <person name="Spatafora J.W."/>
            <person name="Henrissat B."/>
            <person name="Nagy L.G."/>
            <person name="Aury J.M."/>
            <person name="Wincker P."/>
            <person name="Grigoriev I.V."/>
            <person name="Bonfante P."/>
            <person name="Martin F.M."/>
        </authorList>
    </citation>
    <scope>NUCLEOTIDE SEQUENCE [LARGE SCALE GENOMIC DNA]</scope>
    <source>
        <strain evidence="2 3">CCBAS932</strain>
    </source>
</reference>
<keyword evidence="3" id="KW-1185">Reference proteome</keyword>
<gene>
    <name evidence="2" type="ORF">P167DRAFT_546263</name>
</gene>
<dbReference type="InParanoid" id="A0A3N4KLP1"/>
<dbReference type="Proteomes" id="UP000277580">
    <property type="component" value="Unassembled WGS sequence"/>
</dbReference>
<sequence>MFCYEVDKRLMGYDLEDMIDSQASRRLVKEEHRVFKPMTLLELKIFSPPKAFLWVRALADALALMLAVFRSRLRTKLILSPLTPTTGARPPNTGFRRTPYIGGEGAHKKKKKKKKKKEEEEEEEKKDRMLPSLIYQPEG</sequence>
<evidence type="ECO:0000313" key="3">
    <source>
        <dbReference type="Proteomes" id="UP000277580"/>
    </source>
</evidence>
<accession>A0A3N4KLP1</accession>
<evidence type="ECO:0000313" key="2">
    <source>
        <dbReference type="EMBL" id="RPB11440.1"/>
    </source>
</evidence>
<name>A0A3N4KLP1_9PEZI</name>
<dbReference type="EMBL" id="ML119135">
    <property type="protein sequence ID" value="RPB11440.1"/>
    <property type="molecule type" value="Genomic_DNA"/>
</dbReference>